<dbReference type="Pfam" id="PF09481">
    <property type="entry name" value="CRISPR_Cse1"/>
    <property type="match status" value="1"/>
</dbReference>
<dbReference type="CDD" id="cd09729">
    <property type="entry name" value="Cse1_I-E"/>
    <property type="match status" value="1"/>
</dbReference>
<dbReference type="NCBIfam" id="TIGR02547">
    <property type="entry name" value="casA_cse1"/>
    <property type="match status" value="1"/>
</dbReference>
<name>A0A191ZHH7_9GAMM</name>
<gene>
    <name evidence="1" type="ORF">A9404_08095</name>
</gene>
<evidence type="ECO:0000313" key="1">
    <source>
        <dbReference type="EMBL" id="ANJ67346.1"/>
    </source>
</evidence>
<dbReference type="KEGG" id="haz:A9404_08095"/>
<dbReference type="STRING" id="1860122.A9404_08095"/>
<dbReference type="EMBL" id="CP016027">
    <property type="protein sequence ID" value="ANJ67346.1"/>
    <property type="molecule type" value="Genomic_DNA"/>
</dbReference>
<evidence type="ECO:0000313" key="2">
    <source>
        <dbReference type="Proteomes" id="UP000078596"/>
    </source>
</evidence>
<dbReference type="OrthoDB" id="5392377at2"/>
<reference evidence="1 2" key="1">
    <citation type="submission" date="2016-06" db="EMBL/GenBank/DDBJ databases">
        <title>Insight into the functional genes involving in sulfur oxidation in Pearl River water.</title>
        <authorList>
            <person name="Luo J."/>
            <person name="Tan X."/>
            <person name="Lin W."/>
        </authorList>
    </citation>
    <scope>NUCLEOTIDE SEQUENCE [LARGE SCALE GENOMIC DNA]</scope>
    <source>
        <strain evidence="1 2">LS2</strain>
    </source>
</reference>
<dbReference type="Proteomes" id="UP000078596">
    <property type="component" value="Chromosome"/>
</dbReference>
<dbReference type="InterPro" id="IPR013381">
    <property type="entry name" value="CRISPR-assoc_prot_Cse1"/>
</dbReference>
<accession>A0A191ZHH7</accession>
<dbReference type="Gene3D" id="1.10.132.100">
    <property type="match status" value="1"/>
</dbReference>
<dbReference type="AlphaFoldDB" id="A0A191ZHH7"/>
<organism evidence="1 2">
    <name type="scientific">Halothiobacillus diazotrophicus</name>
    <dbReference type="NCBI Taxonomy" id="1860122"/>
    <lineage>
        <taxon>Bacteria</taxon>
        <taxon>Pseudomonadati</taxon>
        <taxon>Pseudomonadota</taxon>
        <taxon>Gammaproteobacteria</taxon>
        <taxon>Chromatiales</taxon>
        <taxon>Halothiobacillaceae</taxon>
        <taxon>Halothiobacillus</taxon>
    </lineage>
</organism>
<keyword evidence="2" id="KW-1185">Reference proteome</keyword>
<sequence length="514" mass="58001">MSAGSSRFNLIDEAWIPVRKLDGGRVELGIRDTLLQAKDIAVIEDPSPLVTASLHRFLLAVLYRALEGPTDIDQAKELFKAGLPLQKICAYLEGWRDRFWLFDDKKPFFQIPDFEPKVWRAWTVLAAEHNADNAKVLFDHVDVTHPEAVSPAAAARWLLATQTFSVSAGKSELSHTGTAPSATAAMVLPLGRHLEDTLLMNLVPQNRVLIPGDLPVWERNPETVADLKTGAKRGIAGYADRYTWRTRSIRLSGEDDGSVSKLAFASGVENVTKDHIDPMLGYRIDDKNGKLSIQFRDRGLWRDFDSLLPDDTNLAPEVIGHAMALTRFDHARFPRSVIVLGQSNNKAKIEFWRLERFALPEALLGDRTIRSEIHQLLADAETCQQALWRACKCFARDLLSRGEREPDGKDISRFVEQMLVSAMYWSTLETAFHDVLRQYTIDADPDVIRHGWLKTVRKTLRDAWHRHAASVSTSDAWAIRALVRAEVHVNKQVGALNKEIQQYETHPQIQEEPA</sequence>
<protein>
    <submittedName>
        <fullName evidence="1">Type I-E CRISPR-associated protein Cse1/CasA</fullName>
    </submittedName>
</protein>
<proteinExistence type="predicted"/>
<dbReference type="RefSeq" id="WP_066100024.1">
    <property type="nucleotide sequence ID" value="NZ_CP016027.1"/>
</dbReference>